<keyword evidence="2" id="KW-0521">NADP</keyword>
<accession>A0A4Y7T680</accession>
<evidence type="ECO:0000313" key="8">
    <source>
        <dbReference type="Proteomes" id="UP000298030"/>
    </source>
</evidence>
<dbReference type="EMBL" id="QPFP01000027">
    <property type="protein sequence ID" value="TEB29454.1"/>
    <property type="molecule type" value="Genomic_DNA"/>
</dbReference>
<evidence type="ECO:0000256" key="3">
    <source>
        <dbReference type="ARBA" id="ARBA00022955"/>
    </source>
</evidence>
<keyword evidence="4" id="KW-0560">Oxidoreductase</keyword>
<keyword evidence="1" id="KW-0444">Lipid biosynthesis</keyword>
<dbReference type="AlphaFoldDB" id="A0A4Y7T680"/>
<dbReference type="PANTHER" id="PTHR43647">
    <property type="entry name" value="DEHYDROGENASE"/>
    <property type="match status" value="1"/>
</dbReference>
<reference evidence="7 8" key="1">
    <citation type="journal article" date="2019" name="Nat. Ecol. Evol.">
        <title>Megaphylogeny resolves global patterns of mushroom evolution.</title>
        <authorList>
            <person name="Varga T."/>
            <person name="Krizsan K."/>
            <person name="Foldi C."/>
            <person name="Dima B."/>
            <person name="Sanchez-Garcia M."/>
            <person name="Sanchez-Ramirez S."/>
            <person name="Szollosi G.J."/>
            <person name="Szarkandi J.G."/>
            <person name="Papp V."/>
            <person name="Albert L."/>
            <person name="Andreopoulos W."/>
            <person name="Angelini C."/>
            <person name="Antonin V."/>
            <person name="Barry K.W."/>
            <person name="Bougher N.L."/>
            <person name="Buchanan P."/>
            <person name="Buyck B."/>
            <person name="Bense V."/>
            <person name="Catcheside P."/>
            <person name="Chovatia M."/>
            <person name="Cooper J."/>
            <person name="Damon W."/>
            <person name="Desjardin D."/>
            <person name="Finy P."/>
            <person name="Geml J."/>
            <person name="Haridas S."/>
            <person name="Hughes K."/>
            <person name="Justo A."/>
            <person name="Karasinski D."/>
            <person name="Kautmanova I."/>
            <person name="Kiss B."/>
            <person name="Kocsube S."/>
            <person name="Kotiranta H."/>
            <person name="LaButti K.M."/>
            <person name="Lechner B.E."/>
            <person name="Liimatainen K."/>
            <person name="Lipzen A."/>
            <person name="Lukacs Z."/>
            <person name="Mihaltcheva S."/>
            <person name="Morgado L.N."/>
            <person name="Niskanen T."/>
            <person name="Noordeloos M.E."/>
            <person name="Ohm R.A."/>
            <person name="Ortiz-Santana B."/>
            <person name="Ovrebo C."/>
            <person name="Racz N."/>
            <person name="Riley R."/>
            <person name="Savchenko A."/>
            <person name="Shiryaev A."/>
            <person name="Soop K."/>
            <person name="Spirin V."/>
            <person name="Szebenyi C."/>
            <person name="Tomsovsky M."/>
            <person name="Tulloss R.E."/>
            <person name="Uehling J."/>
            <person name="Grigoriev I.V."/>
            <person name="Vagvolgyi C."/>
            <person name="Papp T."/>
            <person name="Martin F.M."/>
            <person name="Miettinen O."/>
            <person name="Hibbett D.S."/>
            <person name="Nagy L.G."/>
        </authorList>
    </citation>
    <scope>NUCLEOTIDE SEQUENCE [LARGE SCALE GENOMIC DNA]</scope>
    <source>
        <strain evidence="7 8">FP101781</strain>
    </source>
</reference>
<keyword evidence="8" id="KW-1185">Reference proteome</keyword>
<dbReference type="STRING" id="71717.A0A4Y7T680"/>
<evidence type="ECO:0000313" key="7">
    <source>
        <dbReference type="EMBL" id="TEB29454.1"/>
    </source>
</evidence>
<evidence type="ECO:0000256" key="4">
    <source>
        <dbReference type="ARBA" id="ARBA00023002"/>
    </source>
</evidence>
<dbReference type="GO" id="GO:0005789">
    <property type="term" value="C:endoplasmic reticulum membrane"/>
    <property type="evidence" value="ECO:0007669"/>
    <property type="project" value="TreeGrafter"/>
</dbReference>
<evidence type="ECO:0000256" key="1">
    <source>
        <dbReference type="ARBA" id="ARBA00022516"/>
    </source>
</evidence>
<dbReference type="GO" id="GO:0000253">
    <property type="term" value="F:3-beta-hydroxysteroid 3-dehydrogenase (NADP+) activity"/>
    <property type="evidence" value="ECO:0007669"/>
    <property type="project" value="TreeGrafter"/>
</dbReference>
<protein>
    <submittedName>
        <fullName evidence="7">3-keto sterol reductase</fullName>
    </submittedName>
</protein>
<comment type="similarity">
    <text evidence="6">Belongs to the short-chain dehydrogenases/reductases (SDR) family. ERG27 subfamily.</text>
</comment>
<dbReference type="GO" id="GO:0005741">
    <property type="term" value="C:mitochondrial outer membrane"/>
    <property type="evidence" value="ECO:0007669"/>
    <property type="project" value="TreeGrafter"/>
</dbReference>
<dbReference type="PANTHER" id="PTHR43647:SF1">
    <property type="entry name" value="3-KETO-STEROID REDUCTASE ERG27"/>
    <property type="match status" value="1"/>
</dbReference>
<gene>
    <name evidence="7" type="ORF">FA13DRAFT_1665511</name>
</gene>
<dbReference type="Gene3D" id="3.40.50.720">
    <property type="entry name" value="NAD(P)-binding Rossmann-like Domain"/>
    <property type="match status" value="1"/>
</dbReference>
<dbReference type="Proteomes" id="UP000298030">
    <property type="component" value="Unassembled WGS sequence"/>
</dbReference>
<evidence type="ECO:0000256" key="2">
    <source>
        <dbReference type="ARBA" id="ARBA00022857"/>
    </source>
</evidence>
<keyword evidence="3" id="KW-0752">Steroid biosynthesis</keyword>
<dbReference type="SUPFAM" id="SSF51735">
    <property type="entry name" value="NAD(P)-binding Rossmann-fold domains"/>
    <property type="match status" value="1"/>
</dbReference>
<organism evidence="7 8">
    <name type="scientific">Coprinellus micaceus</name>
    <name type="common">Glistening ink-cap mushroom</name>
    <name type="synonym">Coprinus micaceus</name>
    <dbReference type="NCBI Taxonomy" id="71717"/>
    <lineage>
        <taxon>Eukaryota</taxon>
        <taxon>Fungi</taxon>
        <taxon>Dikarya</taxon>
        <taxon>Basidiomycota</taxon>
        <taxon>Agaricomycotina</taxon>
        <taxon>Agaricomycetes</taxon>
        <taxon>Agaricomycetidae</taxon>
        <taxon>Agaricales</taxon>
        <taxon>Agaricineae</taxon>
        <taxon>Psathyrellaceae</taxon>
        <taxon>Coprinellus</taxon>
    </lineage>
</organism>
<name>A0A4Y7T680_COPMI</name>
<evidence type="ECO:0000256" key="5">
    <source>
        <dbReference type="ARBA" id="ARBA00023098"/>
    </source>
</evidence>
<proteinExistence type="inferred from homology"/>
<dbReference type="GO" id="GO:0006694">
    <property type="term" value="P:steroid biosynthetic process"/>
    <property type="evidence" value="ECO:0007669"/>
    <property type="project" value="UniProtKB-KW"/>
</dbReference>
<sequence length="405" mass="44674">MASESRPIIVVTGANGGVGYGICQRLLVQLSSSYPSDAAPYDFEEKLSKEEATSPPRYAGLTLIMACRSVSRAKKARDELLSWFDAHVRKAKSEAGYDGHAEAFQKNTVVDVEYLDLASIKTVIVFGERISKKYPYISHLMCNAGLASFIAIDWLLAIHQVLTSPMQAVTAPMFYTQNAGELSVDGLGWVWQCNVFGHFALFRSLESSLSSSPLGPGRVVWCSSLEASPSFYDSSDWQLRITEHSYESSKYEIDIIATTLDRASTSPTRIRHIVTQPGVVSTNVANALVGPVLDMLKVFVFYLVRWLGSVNHPIKAYKASVAAVHMALVPLACLAFLSHPKTPPVRYGAETDRWGNERVGISPVKAWLANEEEGRELVKKCDALYEKLKKEEVRGLVSEAASERM</sequence>
<comment type="caution">
    <text evidence="7">The sequence shown here is derived from an EMBL/GenBank/DDBJ whole genome shotgun (WGS) entry which is preliminary data.</text>
</comment>
<dbReference type="OrthoDB" id="9989144at2759"/>
<dbReference type="GO" id="GO:0005811">
    <property type="term" value="C:lipid droplet"/>
    <property type="evidence" value="ECO:0007669"/>
    <property type="project" value="TreeGrafter"/>
</dbReference>
<dbReference type="InterPro" id="IPR036291">
    <property type="entry name" value="NAD(P)-bd_dom_sf"/>
</dbReference>
<keyword evidence="5" id="KW-0443">Lipid metabolism</keyword>
<evidence type="ECO:0000256" key="6">
    <source>
        <dbReference type="ARBA" id="ARBA00023593"/>
    </source>
</evidence>
<dbReference type="InterPro" id="IPR051593">
    <property type="entry name" value="Ergosterol_Biosynth_ERG27"/>
</dbReference>